<dbReference type="EMBL" id="JABBWG010000055">
    <property type="protein sequence ID" value="KAG1805189.1"/>
    <property type="molecule type" value="Genomic_DNA"/>
</dbReference>
<dbReference type="PANTHER" id="PTHR44329">
    <property type="entry name" value="SERINE/THREONINE-PROTEIN KINASE TNNI3K-RELATED"/>
    <property type="match status" value="1"/>
</dbReference>
<dbReference type="SMART" id="SM00320">
    <property type="entry name" value="WD40"/>
    <property type="match status" value="4"/>
</dbReference>
<dbReference type="PROSITE" id="PS50294">
    <property type="entry name" value="WD_REPEATS_REGION"/>
    <property type="match status" value="2"/>
</dbReference>
<dbReference type="OrthoDB" id="69842at2759"/>
<evidence type="ECO:0000259" key="2">
    <source>
        <dbReference type="PROSITE" id="PS50011"/>
    </source>
</evidence>
<keyword evidence="3" id="KW-0808">Transferase</keyword>
<dbReference type="InterPro" id="IPR011009">
    <property type="entry name" value="Kinase-like_dom_sf"/>
</dbReference>
<dbReference type="Pfam" id="PF07714">
    <property type="entry name" value="PK_Tyr_Ser-Thr"/>
    <property type="match status" value="1"/>
</dbReference>
<evidence type="ECO:0000313" key="3">
    <source>
        <dbReference type="EMBL" id="KAG1805189.1"/>
    </source>
</evidence>
<feature type="repeat" description="WD" evidence="1">
    <location>
        <begin position="110"/>
        <end position="151"/>
    </location>
</feature>
<comment type="caution">
    <text evidence="3">The sequence shown here is derived from an EMBL/GenBank/DDBJ whole genome shotgun (WGS) entry which is preliminary data.</text>
</comment>
<feature type="repeat" description="WD" evidence="1">
    <location>
        <begin position="23"/>
        <end position="64"/>
    </location>
</feature>
<keyword evidence="1" id="KW-0853">WD repeat</keyword>
<dbReference type="Gene3D" id="2.130.10.10">
    <property type="entry name" value="YVTN repeat-like/Quinoprotein amine dehydrogenase"/>
    <property type="match status" value="2"/>
</dbReference>
<dbReference type="SUPFAM" id="SSF56112">
    <property type="entry name" value="Protein kinase-like (PK-like)"/>
    <property type="match status" value="1"/>
</dbReference>
<dbReference type="PANTHER" id="PTHR44329:SF214">
    <property type="entry name" value="PROTEIN KINASE DOMAIN-CONTAINING PROTEIN"/>
    <property type="match status" value="1"/>
</dbReference>
<dbReference type="AlphaFoldDB" id="A0A9P7DWQ9"/>
<dbReference type="PROSITE" id="PS50011">
    <property type="entry name" value="PROTEIN_KINASE_DOM"/>
    <property type="match status" value="1"/>
</dbReference>
<dbReference type="PROSITE" id="PS50082">
    <property type="entry name" value="WD_REPEATS_2"/>
    <property type="match status" value="2"/>
</dbReference>
<dbReference type="Gene3D" id="1.10.510.10">
    <property type="entry name" value="Transferase(Phosphotransferase) domain 1"/>
    <property type="match status" value="1"/>
</dbReference>
<sequence>MISRSRQPTAAAKKLALIPVLTLEGHKDYMSSISYFPDGKRMISGSSDKTTRQWDLEAGKEIEEARDVYDQDVHAVGISRDGRYVVTAASGGDGSEELKVCETGTIVRTFEGHSRKINCIDISRDSTLLASGAEDKTARIWSLETGKLVAGPFQSIYLVGAVRFSKDSKKLAVKSRWGKYLEVWDVQTQKLDVKVGTFGGAHFSCTPVFWTPKDKTIVTAFSFQYSSSPNTIYEFDASTLETVRAPFAGHTHHHRASDDNTIKLWAFESRQLLASFNVMYPHCLILSPDSCQLVYTTRRNNNIYLCNILPETLANIQPVPQVRVSALRNLPFADCDAFSFTTNQSTSEAPQNAQWSLPSYSLPASPWPTLLPPPQIPSPTIGPRHLPPNPCELLPSTSNTVPVLPIRNDDPSDLSETIFQDLSIYITKDGEYPVARGGFGEVWKCTYHIDRGSVKVAVKALQVYAADQLGAAKTKKIKRELRICASLKHPNILPVYGYTYGFGPFLAIVSPWAENGNLSEYLGLGGAALTLVGRFQILRDIIAGLRYLHANRVIHGDLNGPNVLVNGDGTACVADFGLSLMYSEVISASRASWTSTLKGNVRWMAPELLGADMEDGSPGRPSEQSDIFSFGGIMHTQCICTPPIYQLYIWLPGGDDPTLLESERARYCRCSAAI</sequence>
<dbReference type="SUPFAM" id="SSF50978">
    <property type="entry name" value="WD40 repeat-like"/>
    <property type="match status" value="1"/>
</dbReference>
<keyword evidence="4" id="KW-1185">Reference proteome</keyword>
<name>A0A9P7DWQ9_9AGAM</name>
<protein>
    <submittedName>
        <fullName evidence="3">Kinase-like domain-containing protein</fullName>
    </submittedName>
</protein>
<gene>
    <name evidence="3" type="ORF">BJ212DRAFT_1486492</name>
</gene>
<organism evidence="3 4">
    <name type="scientific">Suillus subaureus</name>
    <dbReference type="NCBI Taxonomy" id="48587"/>
    <lineage>
        <taxon>Eukaryota</taxon>
        <taxon>Fungi</taxon>
        <taxon>Dikarya</taxon>
        <taxon>Basidiomycota</taxon>
        <taxon>Agaricomycotina</taxon>
        <taxon>Agaricomycetes</taxon>
        <taxon>Agaricomycetidae</taxon>
        <taxon>Boletales</taxon>
        <taxon>Suillineae</taxon>
        <taxon>Suillaceae</taxon>
        <taxon>Suillus</taxon>
    </lineage>
</organism>
<feature type="domain" description="Protein kinase" evidence="2">
    <location>
        <begin position="428"/>
        <end position="674"/>
    </location>
</feature>
<dbReference type="GO" id="GO:0004674">
    <property type="term" value="F:protein serine/threonine kinase activity"/>
    <property type="evidence" value="ECO:0007669"/>
    <property type="project" value="TreeGrafter"/>
</dbReference>
<dbReference type="GO" id="GO:0005524">
    <property type="term" value="F:ATP binding"/>
    <property type="evidence" value="ECO:0007669"/>
    <property type="project" value="InterPro"/>
</dbReference>
<dbReference type="InterPro" id="IPR001245">
    <property type="entry name" value="Ser-Thr/Tyr_kinase_cat_dom"/>
</dbReference>
<dbReference type="InterPro" id="IPR036322">
    <property type="entry name" value="WD40_repeat_dom_sf"/>
</dbReference>
<dbReference type="GeneID" id="64635143"/>
<dbReference type="InterPro" id="IPR001680">
    <property type="entry name" value="WD40_rpt"/>
</dbReference>
<dbReference type="RefSeq" id="XP_041187111.1">
    <property type="nucleotide sequence ID" value="XM_041341127.1"/>
</dbReference>
<evidence type="ECO:0000256" key="1">
    <source>
        <dbReference type="PROSITE-ProRule" id="PRU00221"/>
    </source>
</evidence>
<dbReference type="Proteomes" id="UP000807769">
    <property type="component" value="Unassembled WGS sequence"/>
</dbReference>
<dbReference type="Pfam" id="PF00400">
    <property type="entry name" value="WD40"/>
    <property type="match status" value="2"/>
</dbReference>
<proteinExistence type="predicted"/>
<dbReference type="InterPro" id="IPR000719">
    <property type="entry name" value="Prot_kinase_dom"/>
</dbReference>
<accession>A0A9P7DWQ9</accession>
<dbReference type="InterPro" id="IPR051681">
    <property type="entry name" value="Ser/Thr_Kinases-Pseudokinases"/>
</dbReference>
<keyword evidence="3" id="KW-0418">Kinase</keyword>
<evidence type="ECO:0000313" key="4">
    <source>
        <dbReference type="Proteomes" id="UP000807769"/>
    </source>
</evidence>
<dbReference type="InterPro" id="IPR015943">
    <property type="entry name" value="WD40/YVTN_repeat-like_dom_sf"/>
</dbReference>
<reference evidence="3" key="1">
    <citation type="journal article" date="2020" name="New Phytol.">
        <title>Comparative genomics reveals dynamic genome evolution in host specialist ectomycorrhizal fungi.</title>
        <authorList>
            <person name="Lofgren L.A."/>
            <person name="Nguyen N.H."/>
            <person name="Vilgalys R."/>
            <person name="Ruytinx J."/>
            <person name="Liao H.L."/>
            <person name="Branco S."/>
            <person name="Kuo A."/>
            <person name="LaButti K."/>
            <person name="Lipzen A."/>
            <person name="Andreopoulos W."/>
            <person name="Pangilinan J."/>
            <person name="Riley R."/>
            <person name="Hundley H."/>
            <person name="Na H."/>
            <person name="Barry K."/>
            <person name="Grigoriev I.V."/>
            <person name="Stajich J.E."/>
            <person name="Kennedy P.G."/>
        </authorList>
    </citation>
    <scope>NUCLEOTIDE SEQUENCE</scope>
    <source>
        <strain evidence="3">MN1</strain>
    </source>
</reference>